<dbReference type="Pfam" id="PF06985">
    <property type="entry name" value="HET"/>
    <property type="match status" value="1"/>
</dbReference>
<dbReference type="EMBL" id="MCFJ01000011">
    <property type="protein sequence ID" value="ORY60766.1"/>
    <property type="molecule type" value="Genomic_DNA"/>
</dbReference>
<proteinExistence type="predicted"/>
<dbReference type="RefSeq" id="XP_040712993.1">
    <property type="nucleotide sequence ID" value="XM_040862571.1"/>
</dbReference>
<dbReference type="STRING" id="1141098.A0A1Y2DNQ3"/>
<dbReference type="PANTHER" id="PTHR33112">
    <property type="entry name" value="DOMAIN PROTEIN, PUTATIVE-RELATED"/>
    <property type="match status" value="1"/>
</dbReference>
<name>A0A1Y2DNQ3_9PEZI</name>
<dbReference type="InParanoid" id="A0A1Y2DNQ3"/>
<protein>
    <submittedName>
        <fullName evidence="2">Heterokaryon incompatibility protein-domain-containing protein</fullName>
    </submittedName>
</protein>
<dbReference type="AlphaFoldDB" id="A0A1Y2DNQ3"/>
<sequence>MAQSQTIVPLCSSCRGLTFAMLRDGYTHHMPFRQTVISGKTCRMCRLIVCSVAKLHIEDHSYGLDAKYESEAEKLSYLPAVHREKYAFGFPIMERMQTLSDIVWDRSQHGAESEHCYQVRKGNFNQGETVQVTAPSTSIYYTRKLIPVRDIEPGATPDNVALLKNWLNACISGHPRCHRLFSEGFNEAVNDKPILPTRVIDVGSPTAAGTHPRLLTTLGMKSNYITLSHRWGLKPRLKTMRANIERFQRRIPLEEAPATFKDAIEVVRQLGFQYLWIDSLCIVQDNPLDWDEESRRMGDIFESSTCTIAAVDSLDDDDTDNGLFLSRNPDPLAVEFCLPYHKEPLIELSRRLFPNERQVFVWKYYWLKRRSSDLCKENPDLYKVAVRPRIRSLWKSIPETTWHNRGWVLQERTLSRRMIYYTKAKLYWSCFETTGDEQQVEPTAPVRISWRSINPERLGSFWQDLLSDYSRCSLSKPKDRLAAIEGIRCKLETRLSSNIHAGVLDDGAGLNLLWYTNKVPLSRFDDFHAPSWTWASLRGSVAFSLKPPRYGLATCIIRDISYEIREQCTSNRPKAECAGTCLSGQVSFTSPLGVLRRTRKFVEVRDEINCHNSTNRQWLPTVLGSAAVRPPAIIQRLDQNGNIIPRSQESFVPNHTELLSDEYRQVLGFMIPDEDIVDGPDTSIYCAGIRAWLPSEHQNGGLGTTNPTGMTEIDILCLEKIGSATPLYRQVGLGRIICNDWLDTCKQAAIRIV</sequence>
<accession>A0A1Y2DNQ3</accession>
<dbReference type="PANTHER" id="PTHR33112:SF10">
    <property type="entry name" value="TOL"/>
    <property type="match status" value="1"/>
</dbReference>
<comment type="caution">
    <text evidence="2">The sequence shown here is derived from an EMBL/GenBank/DDBJ whole genome shotgun (WGS) entry which is preliminary data.</text>
</comment>
<organism evidence="2 3">
    <name type="scientific">Pseudomassariella vexata</name>
    <dbReference type="NCBI Taxonomy" id="1141098"/>
    <lineage>
        <taxon>Eukaryota</taxon>
        <taxon>Fungi</taxon>
        <taxon>Dikarya</taxon>
        <taxon>Ascomycota</taxon>
        <taxon>Pezizomycotina</taxon>
        <taxon>Sordariomycetes</taxon>
        <taxon>Xylariomycetidae</taxon>
        <taxon>Amphisphaeriales</taxon>
        <taxon>Pseudomassariaceae</taxon>
        <taxon>Pseudomassariella</taxon>
    </lineage>
</organism>
<evidence type="ECO:0000313" key="2">
    <source>
        <dbReference type="EMBL" id="ORY60766.1"/>
    </source>
</evidence>
<evidence type="ECO:0000259" key="1">
    <source>
        <dbReference type="Pfam" id="PF06985"/>
    </source>
</evidence>
<evidence type="ECO:0000313" key="3">
    <source>
        <dbReference type="Proteomes" id="UP000193689"/>
    </source>
</evidence>
<keyword evidence="3" id="KW-1185">Reference proteome</keyword>
<feature type="domain" description="Heterokaryon incompatibility" evidence="1">
    <location>
        <begin position="224"/>
        <end position="411"/>
    </location>
</feature>
<gene>
    <name evidence="2" type="ORF">BCR38DRAFT_46186</name>
</gene>
<dbReference type="GeneID" id="63778783"/>
<dbReference type="Proteomes" id="UP000193689">
    <property type="component" value="Unassembled WGS sequence"/>
</dbReference>
<reference evidence="2 3" key="1">
    <citation type="submission" date="2016-07" db="EMBL/GenBank/DDBJ databases">
        <title>Pervasive Adenine N6-methylation of Active Genes in Fungi.</title>
        <authorList>
            <consortium name="DOE Joint Genome Institute"/>
            <person name="Mondo S.J."/>
            <person name="Dannebaum R.O."/>
            <person name="Kuo R.C."/>
            <person name="Labutti K."/>
            <person name="Haridas S."/>
            <person name="Kuo A."/>
            <person name="Salamov A."/>
            <person name="Ahrendt S.R."/>
            <person name="Lipzen A."/>
            <person name="Sullivan W."/>
            <person name="Andreopoulos W.B."/>
            <person name="Clum A."/>
            <person name="Lindquist E."/>
            <person name="Daum C."/>
            <person name="Ramamoorthy G.K."/>
            <person name="Gryganskyi A."/>
            <person name="Culley D."/>
            <person name="Magnuson J.K."/>
            <person name="James T.Y."/>
            <person name="O'Malley M.A."/>
            <person name="Stajich J.E."/>
            <person name="Spatafora J.W."/>
            <person name="Visel A."/>
            <person name="Grigoriev I.V."/>
        </authorList>
    </citation>
    <scope>NUCLEOTIDE SEQUENCE [LARGE SCALE GENOMIC DNA]</scope>
    <source>
        <strain evidence="2 3">CBS 129021</strain>
    </source>
</reference>
<dbReference type="InterPro" id="IPR010730">
    <property type="entry name" value="HET"/>
</dbReference>
<dbReference type="OrthoDB" id="5362512at2759"/>